<evidence type="ECO:0008006" key="4">
    <source>
        <dbReference type="Google" id="ProtNLM"/>
    </source>
</evidence>
<keyword evidence="3" id="KW-1185">Reference proteome</keyword>
<keyword evidence="1" id="KW-0472">Membrane</keyword>
<reference evidence="2" key="1">
    <citation type="submission" date="2024-04" db="UniProtKB">
        <authorList>
            <consortium name="EnsemblMetazoa"/>
        </authorList>
    </citation>
    <scope>IDENTIFICATION</scope>
    <source>
        <strain evidence="2">EBRO</strain>
    </source>
</reference>
<evidence type="ECO:0000256" key="1">
    <source>
        <dbReference type="SAM" id="Phobius"/>
    </source>
</evidence>
<dbReference type="EnsemblMetazoa" id="ENSAATROPT003720">
    <property type="protein sequence ID" value="ENSAATROPP003572"/>
    <property type="gene ID" value="ENSAATROPG002942"/>
</dbReference>
<dbReference type="PANTHER" id="PTHR28624">
    <property type="entry name" value="COILED-COIL DOMAIN-CONTAINING PROTEIN 51"/>
    <property type="match status" value="1"/>
</dbReference>
<proteinExistence type="predicted"/>
<organism evidence="2 3">
    <name type="scientific">Anopheles atroparvus</name>
    <name type="common">European mosquito</name>
    <dbReference type="NCBI Taxonomy" id="41427"/>
    <lineage>
        <taxon>Eukaryota</taxon>
        <taxon>Metazoa</taxon>
        <taxon>Ecdysozoa</taxon>
        <taxon>Arthropoda</taxon>
        <taxon>Hexapoda</taxon>
        <taxon>Insecta</taxon>
        <taxon>Pterygota</taxon>
        <taxon>Neoptera</taxon>
        <taxon>Endopterygota</taxon>
        <taxon>Diptera</taxon>
        <taxon>Nematocera</taxon>
        <taxon>Culicoidea</taxon>
        <taxon>Culicidae</taxon>
        <taxon>Anophelinae</taxon>
        <taxon>Anopheles</taxon>
    </lineage>
</organism>
<evidence type="ECO:0000313" key="3">
    <source>
        <dbReference type="Proteomes" id="UP000075880"/>
    </source>
</evidence>
<keyword evidence="1" id="KW-1133">Transmembrane helix</keyword>
<keyword evidence="1" id="KW-0812">Transmembrane</keyword>
<dbReference type="Proteomes" id="UP000075880">
    <property type="component" value="Unassembled WGS sequence"/>
</dbReference>
<name>A0AAG5CXC1_ANOAO</name>
<protein>
    <recommendedName>
        <fullName evidence="4">Coiled-coil domain-containing protein 51</fullName>
    </recommendedName>
</protein>
<feature type="transmembrane region" description="Helical" evidence="1">
    <location>
        <begin position="197"/>
        <end position="220"/>
    </location>
</feature>
<dbReference type="AlphaFoldDB" id="A0AAG5CXC1"/>
<dbReference type="InterPro" id="IPR037660">
    <property type="entry name" value="CCDC51"/>
</dbReference>
<sequence length="302" mass="35229">MFAKTVSLCTAHSWKTTPLRTNFVILIRSVADRPRAIESTAKEKESYQYYNAFSQESNLAMRRVGLIDLAKSKLYDAQSFYDEFSGMSEVKMAQDKVIKIQDQLQLVQERRRHILLELMLVRKQLQDIHIELQNTTRGEQRYVELIKQEFGVIGREKEKNDIFQIIDQEERELFSHLTAAVKTSHEKERTQANNVKYWSIIASGIGVLLGIVATMTNNYFRNTQFEAIRKMAEESNAKLLVVEQKLTATEATLAKMNVEWSRYLTAKLVAEQRQLPRAQLESWGNYLRRHAVRFVRYFIPKA</sequence>
<dbReference type="PANTHER" id="PTHR28624:SF1">
    <property type="entry name" value="MITOCHONDRIAL POTASSIUM CHANNEL"/>
    <property type="match status" value="1"/>
</dbReference>
<evidence type="ECO:0000313" key="2">
    <source>
        <dbReference type="EnsemblMetazoa" id="ENSAATROPP003572"/>
    </source>
</evidence>
<accession>A0AAG5CXC1</accession>